<dbReference type="EMBL" id="ABZS01000042">
    <property type="protein sequence ID" value="EEP60900.1"/>
    <property type="molecule type" value="Genomic_DNA"/>
</dbReference>
<keyword evidence="1" id="KW-0812">Transmembrane</keyword>
<proteinExistence type="predicted"/>
<name>C4FJ45_9AQUI</name>
<accession>C4FJ45</accession>
<keyword evidence="1" id="KW-0472">Membrane</keyword>
<dbReference type="Proteomes" id="UP000005540">
    <property type="component" value="Unassembled WGS sequence"/>
</dbReference>
<evidence type="ECO:0000313" key="3">
    <source>
        <dbReference type="Proteomes" id="UP000005540"/>
    </source>
</evidence>
<dbReference type="RefSeq" id="WP_007546253.1">
    <property type="nucleotide sequence ID" value="NZ_ABZS01000042.1"/>
</dbReference>
<protein>
    <submittedName>
        <fullName evidence="2">Amino acid permease</fullName>
    </submittedName>
</protein>
<comment type="caution">
    <text evidence="2">The sequence shown here is derived from an EMBL/GenBank/DDBJ whole genome shotgun (WGS) entry which is preliminary data.</text>
</comment>
<keyword evidence="3" id="KW-1185">Reference proteome</keyword>
<organism evidence="2 3">
    <name type="scientific">Sulfurihydrogenibium yellowstonense SS-5</name>
    <dbReference type="NCBI Taxonomy" id="432331"/>
    <lineage>
        <taxon>Bacteria</taxon>
        <taxon>Pseudomonadati</taxon>
        <taxon>Aquificota</taxon>
        <taxon>Aquificia</taxon>
        <taxon>Aquificales</taxon>
        <taxon>Hydrogenothermaceae</taxon>
        <taxon>Sulfurihydrogenibium</taxon>
    </lineage>
</organism>
<gene>
    <name evidence="2" type="ORF">SULYE_0587</name>
</gene>
<feature type="transmembrane region" description="Helical" evidence="1">
    <location>
        <begin position="6"/>
        <end position="25"/>
    </location>
</feature>
<evidence type="ECO:0000313" key="2">
    <source>
        <dbReference type="EMBL" id="EEP60900.1"/>
    </source>
</evidence>
<feature type="transmembrane region" description="Helical" evidence="1">
    <location>
        <begin position="64"/>
        <end position="81"/>
    </location>
</feature>
<dbReference type="OrthoDB" id="15212at2"/>
<sequence length="108" mass="12046">MAIIIYAGLFILGFIAGLIYFWHMWKSIGTYGANKSKILSSMIFRAPVVIAAALLGYVVAKFEGIIAVLIGFTTFQIIFLVKKGSQLKKELEEEALKEENLEKIDSKD</sequence>
<evidence type="ECO:0000256" key="1">
    <source>
        <dbReference type="SAM" id="Phobius"/>
    </source>
</evidence>
<reference evidence="2 3" key="1">
    <citation type="submission" date="2009-04" db="EMBL/GenBank/DDBJ databases">
        <authorList>
            <person name="Reysenbach A.-L."/>
            <person name="Heidelberg J.F."/>
            <person name="Nelson W.C."/>
        </authorList>
    </citation>
    <scope>NUCLEOTIDE SEQUENCE [LARGE SCALE GENOMIC DNA]</scope>
    <source>
        <strain evidence="2 3">SS-5</strain>
    </source>
</reference>
<dbReference type="AlphaFoldDB" id="C4FJ45"/>
<feature type="transmembrane region" description="Helical" evidence="1">
    <location>
        <begin position="37"/>
        <end position="58"/>
    </location>
</feature>
<keyword evidence="1" id="KW-1133">Transmembrane helix</keyword>